<dbReference type="SMART" id="SM00642">
    <property type="entry name" value="Aamy"/>
    <property type="match status" value="1"/>
</dbReference>
<evidence type="ECO:0000313" key="5">
    <source>
        <dbReference type="EMBL" id="BAH06537.1"/>
    </source>
</evidence>
<evidence type="ECO:0000313" key="6">
    <source>
        <dbReference type="Proteomes" id="UP000007969"/>
    </source>
</evidence>
<dbReference type="Proteomes" id="UP000007969">
    <property type="component" value="Chromosome"/>
</dbReference>
<feature type="domain" description="Glycosyl hydrolase family 13 catalytic" evidence="4">
    <location>
        <begin position="16"/>
        <end position="417"/>
    </location>
</feature>
<gene>
    <name evidence="5" type="ordered locus">CKR_1486</name>
</gene>
<sequence length="568" mass="67428">MIKMKQLWWKEAVFYEIYVRSFMDSTGDGIGDLKGIISKLDYLKDLGIDVIWISPMYRSPNCDNGYDISDYRDILPEFGTLDDFYDLLKQVHVRDMKLIIDLVINHTSDLHPWFIESRSCRNNSKRNFYIWKQGIKNKEPNNWKGIFGGSVWEYDRNTKEYYFHLFSKNQPDLNWENGKMREEIYDMINWWLERGVDGFRIDAISHIKKDVLDKKMPYVKGERYVDAFERYTNVQGIFYYLKELKEKALNKYDIVTVGEANGVTVEQAPLWVNEKDGIFNMIFQFELLDLFESQSYHKISILDIKRILSKWQKVLENKGWNALFIENHDVPRIVSILGDNEYLRESATCIAAMYFMMKGTPFIYQGQEIGMTNIKLEDIEEYNDIKSKEFYCTKIKEGVPKEKVMKILGLSSRDNARSPMQWNDKKNAGFTTGIPWFSVNENYKKINVENQLKDSKSILNFYKKMISIRRENKVFIYGNYKMILKDHMSIFAYTRTFKGEKAIVICNLSVVNALYRYDTIKLNYSNFLLGNYPIDKEKYATEFVLKPYETRIYKLNCLEEDSVWKKNM</sequence>
<evidence type="ECO:0000256" key="1">
    <source>
        <dbReference type="ARBA" id="ARBA00008061"/>
    </source>
</evidence>
<dbReference type="FunFam" id="3.90.400.10:FF:000002">
    <property type="entry name" value="Sucrose isomerase"/>
    <property type="match status" value="1"/>
</dbReference>
<keyword evidence="3" id="KW-0326">Glycosidase</keyword>
<dbReference type="CAZy" id="GH13">
    <property type="family name" value="Glycoside Hydrolase Family 13"/>
</dbReference>
<dbReference type="Pfam" id="PF00128">
    <property type="entry name" value="Alpha-amylase"/>
    <property type="match status" value="1"/>
</dbReference>
<dbReference type="Gene3D" id="2.60.40.1180">
    <property type="entry name" value="Golgi alpha-mannosidase II"/>
    <property type="match status" value="1"/>
</dbReference>
<evidence type="ECO:0000256" key="3">
    <source>
        <dbReference type="ARBA" id="ARBA00023295"/>
    </source>
</evidence>
<dbReference type="NCBIfam" id="NF008183">
    <property type="entry name" value="PRK10933.1"/>
    <property type="match status" value="1"/>
</dbReference>
<dbReference type="InterPro" id="IPR045857">
    <property type="entry name" value="O16G_dom_2"/>
</dbReference>
<evidence type="ECO:0000259" key="4">
    <source>
        <dbReference type="SMART" id="SM00642"/>
    </source>
</evidence>
<dbReference type="SUPFAM" id="SSF51445">
    <property type="entry name" value="(Trans)glycosidases"/>
    <property type="match status" value="1"/>
</dbReference>
<proteinExistence type="inferred from homology"/>
<dbReference type="GO" id="GO:0004556">
    <property type="term" value="F:alpha-amylase activity"/>
    <property type="evidence" value="ECO:0007669"/>
    <property type="project" value="TreeGrafter"/>
</dbReference>
<dbReference type="Gene3D" id="3.20.20.80">
    <property type="entry name" value="Glycosidases"/>
    <property type="match status" value="1"/>
</dbReference>
<dbReference type="CDD" id="cd11333">
    <property type="entry name" value="AmyAc_SI_OligoGlu_DGase"/>
    <property type="match status" value="1"/>
</dbReference>
<dbReference type="Gene3D" id="3.90.400.10">
    <property type="entry name" value="Oligo-1,6-glucosidase, Domain 2"/>
    <property type="match status" value="1"/>
</dbReference>
<name>B9E212_CLOK1</name>
<dbReference type="AlphaFoldDB" id="B9E212"/>
<dbReference type="KEGG" id="ckr:CKR_1486"/>
<dbReference type="InterPro" id="IPR013780">
    <property type="entry name" value="Glyco_hydro_b"/>
</dbReference>
<reference evidence="6" key="1">
    <citation type="submission" date="2005-09" db="EMBL/GenBank/DDBJ databases">
        <title>Complete genome sequence of Clostridium kluyveri and comparative genomics of Clostridia species.</title>
        <authorList>
            <person name="Inui M."/>
            <person name="Nonaka H."/>
            <person name="Shinoda Y."/>
            <person name="Ikenaga Y."/>
            <person name="Abe M."/>
            <person name="Naito K."/>
            <person name="Vertes A.A."/>
            <person name="Yukawa H."/>
        </authorList>
    </citation>
    <scope>NUCLEOTIDE SEQUENCE [LARGE SCALE GENOMIC DNA]</scope>
    <source>
        <strain evidence="6">NBRC 12016</strain>
    </source>
</reference>
<dbReference type="HOGENOM" id="CLU_006462_2_3_9"/>
<dbReference type="FunFam" id="2.60.40.1180:FF:000007">
    <property type="entry name" value="Sucrose isomerase"/>
    <property type="match status" value="1"/>
</dbReference>
<comment type="similarity">
    <text evidence="1">Belongs to the glycosyl hydrolase 13 family.</text>
</comment>
<protein>
    <recommendedName>
        <fullName evidence="4">Glycosyl hydrolase family 13 catalytic domain-containing protein</fullName>
    </recommendedName>
</protein>
<dbReference type="EMBL" id="AP009049">
    <property type="protein sequence ID" value="BAH06537.1"/>
    <property type="molecule type" value="Genomic_DNA"/>
</dbReference>
<dbReference type="FunFam" id="3.20.20.80:FF:000064">
    <property type="entry name" value="Oligo-1,6-glucosidase"/>
    <property type="match status" value="2"/>
</dbReference>
<dbReference type="InterPro" id="IPR017853">
    <property type="entry name" value="GH"/>
</dbReference>
<dbReference type="PANTHER" id="PTHR10357:SF178">
    <property type="entry name" value="OLIGO-1,6-GLUCOSIDASE 3-RELATED"/>
    <property type="match status" value="1"/>
</dbReference>
<organism evidence="5 6">
    <name type="scientific">Clostridium kluyveri (strain NBRC 12016)</name>
    <dbReference type="NCBI Taxonomy" id="583346"/>
    <lineage>
        <taxon>Bacteria</taxon>
        <taxon>Bacillati</taxon>
        <taxon>Bacillota</taxon>
        <taxon>Clostridia</taxon>
        <taxon>Eubacteriales</taxon>
        <taxon>Clostridiaceae</taxon>
        <taxon>Clostridium</taxon>
    </lineage>
</organism>
<dbReference type="InterPro" id="IPR006047">
    <property type="entry name" value="GH13_cat_dom"/>
</dbReference>
<evidence type="ECO:0000256" key="2">
    <source>
        <dbReference type="ARBA" id="ARBA00022801"/>
    </source>
</evidence>
<dbReference type="PANTHER" id="PTHR10357">
    <property type="entry name" value="ALPHA-AMYLASE FAMILY MEMBER"/>
    <property type="match status" value="1"/>
</dbReference>
<keyword evidence="2" id="KW-0378">Hydrolase</keyword>
<dbReference type="SUPFAM" id="SSF51011">
    <property type="entry name" value="Glycosyl hydrolase domain"/>
    <property type="match status" value="1"/>
</dbReference>
<dbReference type="GO" id="GO:0009313">
    <property type="term" value="P:oligosaccharide catabolic process"/>
    <property type="evidence" value="ECO:0007669"/>
    <property type="project" value="TreeGrafter"/>
</dbReference>
<accession>B9E212</accession>